<organism evidence="2 3">
    <name type="scientific">Oculimacula yallundae</name>
    <dbReference type="NCBI Taxonomy" id="86028"/>
    <lineage>
        <taxon>Eukaryota</taxon>
        <taxon>Fungi</taxon>
        <taxon>Dikarya</taxon>
        <taxon>Ascomycota</taxon>
        <taxon>Pezizomycotina</taxon>
        <taxon>Leotiomycetes</taxon>
        <taxon>Helotiales</taxon>
        <taxon>Ploettnerulaceae</taxon>
        <taxon>Oculimacula</taxon>
    </lineage>
</organism>
<comment type="caution">
    <text evidence="2">The sequence shown here is derived from an EMBL/GenBank/DDBJ whole genome shotgun (WGS) entry which is preliminary data.</text>
</comment>
<dbReference type="InterPro" id="IPR029063">
    <property type="entry name" value="SAM-dependent_MTases_sf"/>
</dbReference>
<protein>
    <recommendedName>
        <fullName evidence="1">Methyltransferase type 11 domain-containing protein</fullName>
    </recommendedName>
</protein>
<dbReference type="SUPFAM" id="SSF53335">
    <property type="entry name" value="S-adenosyl-L-methionine-dependent methyltransferases"/>
    <property type="match status" value="1"/>
</dbReference>
<name>A0ABR4CF96_9HELO</name>
<evidence type="ECO:0000313" key="3">
    <source>
        <dbReference type="Proteomes" id="UP001595075"/>
    </source>
</evidence>
<proteinExistence type="predicted"/>
<sequence length="285" mass="31115">MANPTASDLPTGPASNLPAHFNNLSKIYPLQTGNSTLNLFASICSHVAPITSSSIIHDNACGPGSATSVILANLEPEEEFPTIIGTDMVPGMIDAFNSSITTPKSSSANKISALVMRSEELSFPDSHFTHSITNFSIFNFASPVVCVKEIYRTLKPSGQAFITTWKDFAIGNVIHETQRRIRPDLPVMPFSGAEYHDVDAVKDVMVEAGFEREGLEVLSPEVVVKGEDLEGLIGFACGPFTEKAREGWTSEEKGRWREVVLEILEERKKESGGLRFEGWAILGRK</sequence>
<dbReference type="InterPro" id="IPR013216">
    <property type="entry name" value="Methyltransf_11"/>
</dbReference>
<gene>
    <name evidence="2" type="ORF">VTL71DRAFT_14965</name>
</gene>
<keyword evidence="3" id="KW-1185">Reference proteome</keyword>
<reference evidence="2 3" key="1">
    <citation type="journal article" date="2024" name="Commun. Biol.">
        <title>Comparative genomic analysis of thermophilic fungi reveals convergent evolutionary adaptations and gene losses.</title>
        <authorList>
            <person name="Steindorff A.S."/>
            <person name="Aguilar-Pontes M.V."/>
            <person name="Robinson A.J."/>
            <person name="Andreopoulos B."/>
            <person name="LaButti K."/>
            <person name="Kuo A."/>
            <person name="Mondo S."/>
            <person name="Riley R."/>
            <person name="Otillar R."/>
            <person name="Haridas S."/>
            <person name="Lipzen A."/>
            <person name="Grimwood J."/>
            <person name="Schmutz J."/>
            <person name="Clum A."/>
            <person name="Reid I.D."/>
            <person name="Moisan M.C."/>
            <person name="Butler G."/>
            <person name="Nguyen T.T.M."/>
            <person name="Dewar K."/>
            <person name="Conant G."/>
            <person name="Drula E."/>
            <person name="Henrissat B."/>
            <person name="Hansel C."/>
            <person name="Singer S."/>
            <person name="Hutchinson M.I."/>
            <person name="de Vries R.P."/>
            <person name="Natvig D.O."/>
            <person name="Powell A.J."/>
            <person name="Tsang A."/>
            <person name="Grigoriev I.V."/>
        </authorList>
    </citation>
    <scope>NUCLEOTIDE SEQUENCE [LARGE SCALE GENOMIC DNA]</scope>
    <source>
        <strain evidence="2 3">CBS 494.80</strain>
    </source>
</reference>
<evidence type="ECO:0000259" key="1">
    <source>
        <dbReference type="Pfam" id="PF08241"/>
    </source>
</evidence>
<evidence type="ECO:0000313" key="2">
    <source>
        <dbReference type="EMBL" id="KAL2068628.1"/>
    </source>
</evidence>
<feature type="domain" description="Methyltransferase type 11" evidence="1">
    <location>
        <begin position="59"/>
        <end position="162"/>
    </location>
</feature>
<dbReference type="Gene3D" id="3.40.50.150">
    <property type="entry name" value="Vaccinia Virus protein VP39"/>
    <property type="match status" value="1"/>
</dbReference>
<dbReference type="Proteomes" id="UP001595075">
    <property type="component" value="Unassembled WGS sequence"/>
</dbReference>
<dbReference type="EMBL" id="JAZHXI010000008">
    <property type="protein sequence ID" value="KAL2068628.1"/>
    <property type="molecule type" value="Genomic_DNA"/>
</dbReference>
<accession>A0ABR4CF96</accession>
<dbReference type="Pfam" id="PF08241">
    <property type="entry name" value="Methyltransf_11"/>
    <property type="match status" value="1"/>
</dbReference>